<evidence type="ECO:0000256" key="2">
    <source>
        <dbReference type="ARBA" id="ARBA00022475"/>
    </source>
</evidence>
<dbReference type="EMBL" id="BMGD01000003">
    <property type="protein sequence ID" value="GGB65702.1"/>
    <property type="molecule type" value="Genomic_DNA"/>
</dbReference>
<keyword evidence="8 13" id="KW-1133">Transmembrane helix</keyword>
<proteinExistence type="predicted"/>
<evidence type="ECO:0000256" key="13">
    <source>
        <dbReference type="SAM" id="Phobius"/>
    </source>
</evidence>
<feature type="transmembrane region" description="Helical" evidence="13">
    <location>
        <begin position="14"/>
        <end position="35"/>
    </location>
</feature>
<feature type="transmembrane region" description="Helical" evidence="13">
    <location>
        <begin position="183"/>
        <end position="203"/>
    </location>
</feature>
<organism evidence="14 15">
    <name type="scientific">Blastomonas aquatica</name>
    <dbReference type="NCBI Taxonomy" id="1510276"/>
    <lineage>
        <taxon>Bacteria</taxon>
        <taxon>Pseudomonadati</taxon>
        <taxon>Pseudomonadota</taxon>
        <taxon>Alphaproteobacteria</taxon>
        <taxon>Sphingomonadales</taxon>
        <taxon>Sphingomonadaceae</taxon>
        <taxon>Blastomonas</taxon>
    </lineage>
</organism>
<dbReference type="InterPro" id="IPR001182">
    <property type="entry name" value="FtsW/RodA"/>
</dbReference>
<evidence type="ECO:0000256" key="5">
    <source>
        <dbReference type="ARBA" id="ARBA00022692"/>
    </source>
</evidence>
<keyword evidence="6" id="KW-0133">Cell shape</keyword>
<dbReference type="Proteomes" id="UP000614261">
    <property type="component" value="Unassembled WGS sequence"/>
</dbReference>
<feature type="transmembrane region" description="Helical" evidence="13">
    <location>
        <begin position="161"/>
        <end position="178"/>
    </location>
</feature>
<dbReference type="Pfam" id="PF01098">
    <property type="entry name" value="FTSW_RODA_SPOVE"/>
    <property type="match status" value="1"/>
</dbReference>
<keyword evidence="9 13" id="KW-0472">Membrane</keyword>
<evidence type="ECO:0000313" key="14">
    <source>
        <dbReference type="EMBL" id="GGB65702.1"/>
    </source>
</evidence>
<dbReference type="RefSeq" id="WP_188514356.1">
    <property type="nucleotide sequence ID" value="NZ_JBHRVH010000001.1"/>
</dbReference>
<keyword evidence="3" id="KW-0328">Glycosyltransferase</keyword>
<feature type="transmembrane region" description="Helical" evidence="13">
    <location>
        <begin position="271"/>
        <end position="291"/>
    </location>
</feature>
<evidence type="ECO:0000256" key="9">
    <source>
        <dbReference type="ARBA" id="ARBA00023136"/>
    </source>
</evidence>
<dbReference type="InterPro" id="IPR018365">
    <property type="entry name" value="Cell_cycle_FtsW-rel_CS"/>
</dbReference>
<evidence type="ECO:0000256" key="3">
    <source>
        <dbReference type="ARBA" id="ARBA00022676"/>
    </source>
</evidence>
<evidence type="ECO:0000256" key="7">
    <source>
        <dbReference type="ARBA" id="ARBA00022984"/>
    </source>
</evidence>
<keyword evidence="4" id="KW-0808">Transferase</keyword>
<feature type="transmembrane region" description="Helical" evidence="13">
    <location>
        <begin position="312"/>
        <end position="331"/>
    </location>
</feature>
<dbReference type="PANTHER" id="PTHR30474">
    <property type="entry name" value="CELL CYCLE PROTEIN"/>
    <property type="match status" value="1"/>
</dbReference>
<dbReference type="PANTHER" id="PTHR30474:SF1">
    <property type="entry name" value="PEPTIDOGLYCAN GLYCOSYLTRANSFERASE MRDB"/>
    <property type="match status" value="1"/>
</dbReference>
<feature type="transmembrane region" description="Helical" evidence="13">
    <location>
        <begin position="71"/>
        <end position="92"/>
    </location>
</feature>
<keyword evidence="7" id="KW-0573">Peptidoglycan synthesis</keyword>
<evidence type="ECO:0000256" key="12">
    <source>
        <dbReference type="ARBA" id="ARBA00033270"/>
    </source>
</evidence>
<keyword evidence="5 13" id="KW-0812">Transmembrane</keyword>
<accession>A0ABQ1JF73</accession>
<keyword evidence="2" id="KW-1003">Cell membrane</keyword>
<evidence type="ECO:0000256" key="8">
    <source>
        <dbReference type="ARBA" id="ARBA00022989"/>
    </source>
</evidence>
<feature type="transmembrane region" description="Helical" evidence="13">
    <location>
        <begin position="138"/>
        <end position="155"/>
    </location>
</feature>
<evidence type="ECO:0000256" key="10">
    <source>
        <dbReference type="ARBA" id="ARBA00023316"/>
    </source>
</evidence>
<evidence type="ECO:0000256" key="11">
    <source>
        <dbReference type="ARBA" id="ARBA00032370"/>
    </source>
</evidence>
<evidence type="ECO:0000313" key="15">
    <source>
        <dbReference type="Proteomes" id="UP000614261"/>
    </source>
</evidence>
<protein>
    <recommendedName>
        <fullName evidence="12">Cell wall polymerase</fullName>
    </recommendedName>
    <alternativeName>
        <fullName evidence="11">Peptidoglycan polymerase</fullName>
    </alternativeName>
</protein>
<comment type="subcellular location">
    <subcellularLocation>
        <location evidence="1">Membrane</location>
        <topology evidence="1">Multi-pass membrane protein</topology>
    </subcellularLocation>
</comment>
<evidence type="ECO:0000256" key="1">
    <source>
        <dbReference type="ARBA" id="ARBA00004141"/>
    </source>
</evidence>
<comment type="caution">
    <text evidence="14">The sequence shown here is derived from an EMBL/GenBank/DDBJ whole genome shotgun (WGS) entry which is preliminary data.</text>
</comment>
<dbReference type="NCBIfam" id="TIGR02210">
    <property type="entry name" value="rodA_shape"/>
    <property type="match status" value="1"/>
</dbReference>
<evidence type="ECO:0000256" key="6">
    <source>
        <dbReference type="ARBA" id="ARBA00022960"/>
    </source>
</evidence>
<gene>
    <name evidence="14" type="ORF">GCM10010833_21100</name>
</gene>
<keyword evidence="10" id="KW-0961">Cell wall biogenesis/degradation</keyword>
<dbReference type="InterPro" id="IPR011923">
    <property type="entry name" value="RodA/MrdB"/>
</dbReference>
<feature type="transmembrane region" description="Helical" evidence="13">
    <location>
        <begin position="337"/>
        <end position="358"/>
    </location>
</feature>
<feature type="transmembrane region" description="Helical" evidence="13">
    <location>
        <begin position="47"/>
        <end position="65"/>
    </location>
</feature>
<reference evidence="15" key="1">
    <citation type="journal article" date="2019" name="Int. J. Syst. Evol. Microbiol.">
        <title>The Global Catalogue of Microorganisms (GCM) 10K type strain sequencing project: providing services to taxonomists for standard genome sequencing and annotation.</title>
        <authorList>
            <consortium name="The Broad Institute Genomics Platform"/>
            <consortium name="The Broad Institute Genome Sequencing Center for Infectious Disease"/>
            <person name="Wu L."/>
            <person name="Ma J."/>
        </authorList>
    </citation>
    <scope>NUCLEOTIDE SEQUENCE [LARGE SCALE GENOMIC DNA]</scope>
    <source>
        <strain evidence="15">CGMCC 1.12851</strain>
    </source>
</reference>
<name>A0ABQ1JF73_9SPHN</name>
<keyword evidence="15" id="KW-1185">Reference proteome</keyword>
<sequence>MPIPLPRPLADQSWQAITITSGLALVGGLTLFSVADGSFSPWAASHGVRFFLFLAVAIGISYIPVTFYKPLVYPALAASLLLLVAVLLLGAIKGGARSWLDLGFMQIQPSELVKIALLGVLARFFETVPPTEMRSLRALWPPIVLTAVPFLLIAAQPDLGTGMLLLLSAAISCFLAGFPLMWFVGAGLAIAVSIPVIYTFLLLPHQQQRLTIFLNPQDDPLGAGYHVSQSLIAIGSGGIDGKGWLGGSQSHLQYLPETHTDFIFSAIAEEWGLIGGIVVIMLFGLLVRWGMKVSRKAGGRFEKLFAGSLINSLYLYIAINLMMVIGLAPVVGIPLPLVSYGGSAMMAAMLSIGLLMGIDRANRRSPRDIRP</sequence>
<dbReference type="PROSITE" id="PS00428">
    <property type="entry name" value="FTSW_RODA_SPOVE"/>
    <property type="match status" value="1"/>
</dbReference>
<evidence type="ECO:0000256" key="4">
    <source>
        <dbReference type="ARBA" id="ARBA00022679"/>
    </source>
</evidence>